<dbReference type="Gene3D" id="3.30.420.10">
    <property type="entry name" value="Ribonuclease H-like superfamily/Ribonuclease H"/>
    <property type="match status" value="1"/>
</dbReference>
<dbReference type="HAMAP" id="MF_01899">
    <property type="entry name" value="RNase_D"/>
    <property type="match status" value="1"/>
</dbReference>
<evidence type="ECO:0000256" key="3">
    <source>
        <dbReference type="ARBA" id="ARBA00022722"/>
    </source>
</evidence>
<dbReference type="Gene3D" id="1.10.150.80">
    <property type="entry name" value="HRDC domain"/>
    <property type="match status" value="1"/>
</dbReference>
<comment type="similarity">
    <text evidence="6">Belongs to the RNase D family.</text>
</comment>
<dbReference type="EC" id="3.1.13.5" evidence="6"/>
<comment type="caution">
    <text evidence="8">The sequence shown here is derived from an EMBL/GenBank/DDBJ whole genome shotgun (WGS) entry which is preliminary data.</text>
</comment>
<sequence length="383" mass="42921">MELITTTQQLESACDDLRQQDFIAVDTEFIRESTFWPQLCLIQAAGGETEVLIDPLADGIDLEAFWDLMADDRIMKVFHAPRQDLEIFFHMADGLIPHPIFDSQVAAMALGLGDSIAYDKLVHAVLKRPIDKGSRFTDWARRPLTKAQEGYAIADVTHLRDLYPIIRERLESANRMSWVAEEMAILTDPATYEQHPENAWQRLKVRKNHPKWLAALKAAAAWREEEAQSRDIPRQRIVKDEGLYEIAHAAPETPDDLKGMRALPRGFERSRPAERLIEKLKPALADPKAYAPTLPPPPKRPEGASATVELLKVLLKLVAEEAGVAARLIATVPDLEEIATSDEADVAALRGWRRDVFGETALALKHGKIGLMLENGRVTAKQL</sequence>
<dbReference type="Proteomes" id="UP001354971">
    <property type="component" value="Unassembled WGS sequence"/>
</dbReference>
<keyword evidence="1 6" id="KW-0963">Cytoplasm</keyword>
<protein>
    <recommendedName>
        <fullName evidence="6">Ribonuclease D</fullName>
        <shortName evidence="6">RNase D</shortName>
        <ecNumber evidence="6">3.1.13.5</ecNumber>
    </recommendedName>
</protein>
<dbReference type="EMBL" id="JAZDRP010000001">
    <property type="protein sequence ID" value="MEE2524794.1"/>
    <property type="molecule type" value="Genomic_DNA"/>
</dbReference>
<comment type="cofactor">
    <cofactor evidence="6">
        <name>a divalent metal cation</name>
        <dbReference type="ChEBI" id="CHEBI:60240"/>
    </cofactor>
</comment>
<dbReference type="NCBIfam" id="TIGR01388">
    <property type="entry name" value="rnd"/>
    <property type="match status" value="1"/>
</dbReference>
<organism evidence="8 9">
    <name type="scientific">Hyphobacterium lacteum</name>
    <dbReference type="NCBI Taxonomy" id="3116575"/>
    <lineage>
        <taxon>Bacteria</taxon>
        <taxon>Pseudomonadati</taxon>
        <taxon>Pseudomonadota</taxon>
        <taxon>Alphaproteobacteria</taxon>
        <taxon>Maricaulales</taxon>
        <taxon>Maricaulaceae</taxon>
        <taxon>Hyphobacterium</taxon>
    </lineage>
</organism>
<evidence type="ECO:0000256" key="4">
    <source>
        <dbReference type="ARBA" id="ARBA00022801"/>
    </source>
</evidence>
<dbReference type="InterPro" id="IPR002121">
    <property type="entry name" value="HRDC_dom"/>
</dbReference>
<evidence type="ECO:0000313" key="8">
    <source>
        <dbReference type="EMBL" id="MEE2524794.1"/>
    </source>
</evidence>
<dbReference type="GO" id="GO:0033890">
    <property type="term" value="F:ribonuclease D activity"/>
    <property type="evidence" value="ECO:0007669"/>
    <property type="project" value="UniProtKB-EC"/>
</dbReference>
<proteinExistence type="inferred from homology"/>
<keyword evidence="2 6" id="KW-0819">tRNA processing</keyword>
<dbReference type="InterPro" id="IPR012337">
    <property type="entry name" value="RNaseH-like_sf"/>
</dbReference>
<dbReference type="SUPFAM" id="SSF47819">
    <property type="entry name" value="HRDC-like"/>
    <property type="match status" value="2"/>
</dbReference>
<accession>A0ABU7LLI6</accession>
<dbReference type="Pfam" id="PF00570">
    <property type="entry name" value="HRDC"/>
    <property type="match status" value="1"/>
</dbReference>
<dbReference type="SMART" id="SM00474">
    <property type="entry name" value="35EXOc"/>
    <property type="match status" value="1"/>
</dbReference>
<comment type="function">
    <text evidence="6">Exonuclease involved in the 3' processing of various precursor tRNAs. Initiates hydrolysis at the 3'-terminus of an RNA molecule and releases 5'-mononucleotides.</text>
</comment>
<gene>
    <name evidence="6 8" type="primary">rnd</name>
    <name evidence="8" type="ORF">V0U79_00315</name>
</gene>
<keyword evidence="3 6" id="KW-0540">Nuclease</keyword>
<dbReference type="PANTHER" id="PTHR47649">
    <property type="entry name" value="RIBONUCLEASE D"/>
    <property type="match status" value="1"/>
</dbReference>
<keyword evidence="4 6" id="KW-0378">Hydrolase</keyword>
<evidence type="ECO:0000259" key="7">
    <source>
        <dbReference type="PROSITE" id="PS50967"/>
    </source>
</evidence>
<dbReference type="Pfam" id="PF01612">
    <property type="entry name" value="DNA_pol_A_exo1"/>
    <property type="match status" value="1"/>
</dbReference>
<name>A0ABU7LLI6_9PROT</name>
<dbReference type="InterPro" id="IPR002562">
    <property type="entry name" value="3'-5'_exonuclease_dom"/>
</dbReference>
<dbReference type="InterPro" id="IPR036397">
    <property type="entry name" value="RNaseH_sf"/>
</dbReference>
<evidence type="ECO:0000313" key="9">
    <source>
        <dbReference type="Proteomes" id="UP001354971"/>
    </source>
</evidence>
<dbReference type="SUPFAM" id="SSF53098">
    <property type="entry name" value="Ribonuclease H-like"/>
    <property type="match status" value="1"/>
</dbReference>
<dbReference type="InterPro" id="IPR044876">
    <property type="entry name" value="HRDC_dom_sf"/>
</dbReference>
<evidence type="ECO:0000256" key="6">
    <source>
        <dbReference type="HAMAP-Rule" id="MF_01899"/>
    </source>
</evidence>
<keyword evidence="5 6" id="KW-0269">Exonuclease</keyword>
<evidence type="ECO:0000256" key="5">
    <source>
        <dbReference type="ARBA" id="ARBA00022839"/>
    </source>
</evidence>
<comment type="catalytic activity">
    <reaction evidence="6">
        <text>Exonucleolytic cleavage that removes extra residues from the 3'-terminus of tRNA to produce 5'-mononucleotides.</text>
        <dbReference type="EC" id="3.1.13.5"/>
    </reaction>
</comment>
<dbReference type="RefSeq" id="WP_330197462.1">
    <property type="nucleotide sequence ID" value="NZ_JAZDRP010000001.1"/>
</dbReference>
<comment type="subcellular location">
    <subcellularLocation>
        <location evidence="6">Cytoplasm</location>
    </subcellularLocation>
</comment>
<dbReference type="InterPro" id="IPR051086">
    <property type="entry name" value="RNase_D-like"/>
</dbReference>
<dbReference type="InterPro" id="IPR006292">
    <property type="entry name" value="RNase_D"/>
</dbReference>
<evidence type="ECO:0000256" key="2">
    <source>
        <dbReference type="ARBA" id="ARBA00022694"/>
    </source>
</evidence>
<reference evidence="8 9" key="1">
    <citation type="submission" date="2024-01" db="EMBL/GenBank/DDBJ databases">
        <title>Hyphobacterium bacterium isolated from marine sediment.</title>
        <authorList>
            <person name="Zhao S."/>
        </authorList>
    </citation>
    <scope>NUCLEOTIDE SEQUENCE [LARGE SCALE GENOMIC DNA]</scope>
    <source>
        <strain evidence="9">HN65</strain>
    </source>
</reference>
<feature type="domain" description="HRDC" evidence="7">
    <location>
        <begin position="209"/>
        <end position="290"/>
    </location>
</feature>
<dbReference type="CDD" id="cd06142">
    <property type="entry name" value="RNaseD_exo"/>
    <property type="match status" value="1"/>
</dbReference>
<dbReference type="InterPro" id="IPR010997">
    <property type="entry name" value="HRDC-like_sf"/>
</dbReference>
<keyword evidence="9" id="KW-1185">Reference proteome</keyword>
<dbReference type="PANTHER" id="PTHR47649:SF1">
    <property type="entry name" value="RIBONUCLEASE D"/>
    <property type="match status" value="1"/>
</dbReference>
<dbReference type="PROSITE" id="PS50967">
    <property type="entry name" value="HRDC"/>
    <property type="match status" value="1"/>
</dbReference>
<evidence type="ECO:0000256" key="1">
    <source>
        <dbReference type="ARBA" id="ARBA00022490"/>
    </source>
</evidence>